<accession>A0AAP2G1C6</accession>
<gene>
    <name evidence="2" type="ORF">KI659_10135</name>
</gene>
<name>A0AAP2G1C6_9BACT</name>
<comment type="caution">
    <text evidence="2">The sequence shown here is derived from an EMBL/GenBank/DDBJ whole genome shotgun (WGS) entry which is preliminary data.</text>
</comment>
<dbReference type="AlphaFoldDB" id="A0AAP2G1C6"/>
<evidence type="ECO:0000313" key="2">
    <source>
        <dbReference type="EMBL" id="MBS9524374.1"/>
    </source>
</evidence>
<sequence length="138" mass="15853">MDNIFLDTDVILDFLLNREPFSNHMDQLFILSEKGNVNFYASSLSFNNFYYISRKTLGHKKAVKILQELIDTIHVLNVGKEEIKKALDGDFADFEDGLQEAAALNVFDLKAILTRNKKDFKNSVFKILSPEEYLGLNE</sequence>
<dbReference type="EMBL" id="JAHCMY010000004">
    <property type="protein sequence ID" value="MBS9524374.1"/>
    <property type="molecule type" value="Genomic_DNA"/>
</dbReference>
<reference evidence="2 3" key="1">
    <citation type="submission" date="2021-05" db="EMBL/GenBank/DDBJ databases">
        <authorList>
            <person name="Zhang Z.D."/>
            <person name="Osman G."/>
        </authorList>
    </citation>
    <scope>NUCLEOTIDE SEQUENCE [LARGE SCALE GENOMIC DNA]</scope>
    <source>
        <strain evidence="2 3">KCTC 32217</strain>
    </source>
</reference>
<keyword evidence="3" id="KW-1185">Reference proteome</keyword>
<dbReference type="InterPro" id="IPR002716">
    <property type="entry name" value="PIN_dom"/>
</dbReference>
<dbReference type="Pfam" id="PF13470">
    <property type="entry name" value="PIN_3"/>
    <property type="match status" value="1"/>
</dbReference>
<dbReference type="Proteomes" id="UP001319104">
    <property type="component" value="Unassembled WGS sequence"/>
</dbReference>
<dbReference type="InterPro" id="IPR029060">
    <property type="entry name" value="PIN-like_dom_sf"/>
</dbReference>
<proteinExistence type="predicted"/>
<protein>
    <submittedName>
        <fullName evidence="2">PIN domain-containing protein</fullName>
    </submittedName>
</protein>
<evidence type="ECO:0000259" key="1">
    <source>
        <dbReference type="Pfam" id="PF13470"/>
    </source>
</evidence>
<feature type="domain" description="PIN" evidence="1">
    <location>
        <begin position="4"/>
        <end position="118"/>
    </location>
</feature>
<dbReference type="Gene3D" id="3.40.50.1010">
    <property type="entry name" value="5'-nuclease"/>
    <property type="match status" value="1"/>
</dbReference>
<dbReference type="RefSeq" id="WP_213945231.1">
    <property type="nucleotide sequence ID" value="NZ_JAHCMY010000004.1"/>
</dbReference>
<evidence type="ECO:0000313" key="3">
    <source>
        <dbReference type="Proteomes" id="UP001319104"/>
    </source>
</evidence>
<organism evidence="2 3">
    <name type="scientific">Litoribacter ruber</name>
    <dbReference type="NCBI Taxonomy" id="702568"/>
    <lineage>
        <taxon>Bacteria</taxon>
        <taxon>Pseudomonadati</taxon>
        <taxon>Bacteroidota</taxon>
        <taxon>Cytophagia</taxon>
        <taxon>Cytophagales</taxon>
        <taxon>Cyclobacteriaceae</taxon>
        <taxon>Litoribacter</taxon>
    </lineage>
</organism>
<dbReference type="SUPFAM" id="SSF88723">
    <property type="entry name" value="PIN domain-like"/>
    <property type="match status" value="1"/>
</dbReference>